<dbReference type="PANTHER" id="PTHR11070:SF30">
    <property type="entry name" value="F-BOX DNA HELICASE 1"/>
    <property type="match status" value="1"/>
</dbReference>
<dbReference type="Pfam" id="PF00580">
    <property type="entry name" value="UvrD-helicase"/>
    <property type="match status" value="1"/>
</dbReference>
<dbReference type="Gene3D" id="3.40.50.300">
    <property type="entry name" value="P-loop containing nucleotide triphosphate hydrolases"/>
    <property type="match status" value="2"/>
</dbReference>
<dbReference type="EMBL" id="JOKM01000018">
    <property type="protein sequence ID" value="KGB25401.1"/>
    <property type="molecule type" value="Genomic_DNA"/>
</dbReference>
<dbReference type="InterPro" id="IPR014017">
    <property type="entry name" value="DNA_helicase_UvrD-like_C"/>
</dbReference>
<evidence type="ECO:0000313" key="12">
    <source>
        <dbReference type="Proteomes" id="UP000029448"/>
    </source>
</evidence>
<keyword evidence="12" id="KW-1185">Reference proteome</keyword>
<gene>
    <name evidence="11" type="ORF">AtDm6_0596</name>
</gene>
<evidence type="ECO:0000256" key="3">
    <source>
        <dbReference type="ARBA" id="ARBA00022806"/>
    </source>
</evidence>
<evidence type="ECO:0000256" key="6">
    <source>
        <dbReference type="ARBA" id="ARBA00034617"/>
    </source>
</evidence>
<evidence type="ECO:0000256" key="5">
    <source>
        <dbReference type="ARBA" id="ARBA00023235"/>
    </source>
</evidence>
<feature type="binding site" evidence="9">
    <location>
        <begin position="24"/>
        <end position="31"/>
    </location>
    <ligand>
        <name>ATP</name>
        <dbReference type="ChEBI" id="CHEBI:30616"/>
    </ligand>
</feature>
<dbReference type="RefSeq" id="WP_035377948.1">
    <property type="nucleotide sequence ID" value="NZ_JACAOJ010000008.1"/>
</dbReference>
<dbReference type="Pfam" id="PF13361">
    <property type="entry name" value="UvrD_C"/>
    <property type="match status" value="1"/>
</dbReference>
<dbReference type="GO" id="GO:0003677">
    <property type="term" value="F:DNA binding"/>
    <property type="evidence" value="ECO:0007669"/>
    <property type="project" value="InterPro"/>
</dbReference>
<evidence type="ECO:0000259" key="10">
    <source>
        <dbReference type="PROSITE" id="PS51198"/>
    </source>
</evidence>
<dbReference type="STRING" id="104102.AtDm6_0596"/>
<dbReference type="PROSITE" id="PS51198">
    <property type="entry name" value="UVRD_HELICASE_ATP_BIND"/>
    <property type="match status" value="1"/>
</dbReference>
<comment type="catalytic activity">
    <reaction evidence="6">
        <text>Couples ATP hydrolysis with the unwinding of duplex DNA by translocating in the 3'-5' direction.</text>
        <dbReference type="EC" id="5.6.2.4"/>
    </reaction>
</comment>
<dbReference type="GO" id="GO:0016887">
    <property type="term" value="F:ATP hydrolysis activity"/>
    <property type="evidence" value="ECO:0007669"/>
    <property type="project" value="RHEA"/>
</dbReference>
<dbReference type="Proteomes" id="UP000029448">
    <property type="component" value="Unassembled WGS sequence"/>
</dbReference>
<dbReference type="InterPro" id="IPR000212">
    <property type="entry name" value="DNA_helicase_UvrD/REP"/>
</dbReference>
<evidence type="ECO:0000256" key="2">
    <source>
        <dbReference type="ARBA" id="ARBA00022801"/>
    </source>
</evidence>
<accession>A0A094ZTF5</accession>
<feature type="domain" description="UvrD-like helicase ATP-binding" evidence="10">
    <location>
        <begin position="3"/>
        <end position="269"/>
    </location>
</feature>
<comment type="catalytic activity">
    <reaction evidence="8">
        <text>ATP + H2O = ADP + phosphate + H(+)</text>
        <dbReference type="Rhea" id="RHEA:13065"/>
        <dbReference type="ChEBI" id="CHEBI:15377"/>
        <dbReference type="ChEBI" id="CHEBI:15378"/>
        <dbReference type="ChEBI" id="CHEBI:30616"/>
        <dbReference type="ChEBI" id="CHEBI:43474"/>
        <dbReference type="ChEBI" id="CHEBI:456216"/>
        <dbReference type="EC" id="5.6.2.4"/>
    </reaction>
</comment>
<dbReference type="EC" id="5.6.2.4" evidence="7"/>
<dbReference type="GeneID" id="89479289"/>
<keyword evidence="2 9" id="KW-0378">Hydrolase</keyword>
<comment type="caution">
    <text evidence="11">The sequence shown here is derived from an EMBL/GenBank/DDBJ whole genome shotgun (WGS) entry which is preliminary data.</text>
</comment>
<evidence type="ECO:0000256" key="8">
    <source>
        <dbReference type="ARBA" id="ARBA00048988"/>
    </source>
</evidence>
<reference evidence="11 12" key="1">
    <citation type="submission" date="2014-06" db="EMBL/GenBank/DDBJ databases">
        <title>Functional and comparative genomic analyses of the Drosophila gut microbiota identify candidate symbiosis factors.</title>
        <authorList>
            <person name="Newell P.D."/>
            <person name="Chaston J.M."/>
            <person name="Douglas A.E."/>
        </authorList>
    </citation>
    <scope>NUCLEOTIDE SEQUENCE [LARGE SCALE GENOMIC DNA]</scope>
    <source>
        <strain evidence="11 12">DmCS_006</strain>
    </source>
</reference>
<dbReference type="GO" id="GO:0005524">
    <property type="term" value="F:ATP binding"/>
    <property type="evidence" value="ECO:0007669"/>
    <property type="project" value="UniProtKB-UniRule"/>
</dbReference>
<keyword evidence="3 9" id="KW-0347">Helicase</keyword>
<evidence type="ECO:0000256" key="9">
    <source>
        <dbReference type="PROSITE-ProRule" id="PRU00560"/>
    </source>
</evidence>
<evidence type="ECO:0000256" key="1">
    <source>
        <dbReference type="ARBA" id="ARBA00022741"/>
    </source>
</evidence>
<dbReference type="PATRIC" id="fig|104102.7.peg.594"/>
<keyword evidence="1 9" id="KW-0547">Nucleotide-binding</keyword>
<dbReference type="SUPFAM" id="SSF52540">
    <property type="entry name" value="P-loop containing nucleoside triphosphate hydrolases"/>
    <property type="match status" value="1"/>
</dbReference>
<dbReference type="GO" id="GO:0043138">
    <property type="term" value="F:3'-5' DNA helicase activity"/>
    <property type="evidence" value="ECO:0007669"/>
    <property type="project" value="UniProtKB-EC"/>
</dbReference>
<dbReference type="GO" id="GO:0000724">
    <property type="term" value="P:double-strand break repair via homologous recombination"/>
    <property type="evidence" value="ECO:0007669"/>
    <property type="project" value="TreeGrafter"/>
</dbReference>
<evidence type="ECO:0000313" key="11">
    <source>
        <dbReference type="EMBL" id="KGB25401.1"/>
    </source>
</evidence>
<evidence type="ECO:0000256" key="7">
    <source>
        <dbReference type="ARBA" id="ARBA00034808"/>
    </source>
</evidence>
<dbReference type="AlphaFoldDB" id="A0A094ZTF5"/>
<keyword evidence="4 9" id="KW-0067">ATP-binding</keyword>
<sequence length="506" mass="57490">MSACTPEQLAILAKSPTSSFKVVAGAGCGKTTTLVLFSEKWAGHKGLYLAFNSAIAREARSRFPRHIEARTAHSYAYQDLNIRALERERIIPRYTTRHIRQLEQELRMTAPAGSAEMVLKTLTAFLISGGTKLTQAHCPEKDAKRNRAIRTFVAQAFKYIIRFENTTFPITHDVYLKRFEMDRKITGYDYIMVDEAQDLNPVLFSILEKSGLPVVAVGDPHQSIYAFRGAIDAMGALKVQELPLTQSWRFGEDIARLSNATLAQHSRPARHRLRGNPAQPSTIRHYTGKIRPARNTLVLARTNARLFESLVNIQTPFHVLGGVQDMMQEIRAALTLYRRHTNPMARGTEGALPFGSWKELLAAKDGENADPTAKRLFTIIDRHNHDLDTKVKAIQALHRESPDDVSLVCSTAHKAKGREFDTVIMLDDFQAPSEWAARRERALARLLKLEEQEDLSEKFLARQKEKLLRRVEECDQEINLLYVACTRARNLLYVPEPVYKFWQERA</sequence>
<evidence type="ECO:0000256" key="4">
    <source>
        <dbReference type="ARBA" id="ARBA00022840"/>
    </source>
</evidence>
<proteinExistence type="predicted"/>
<dbReference type="PANTHER" id="PTHR11070">
    <property type="entry name" value="UVRD / RECB / PCRA DNA HELICASE FAMILY MEMBER"/>
    <property type="match status" value="1"/>
</dbReference>
<dbReference type="InterPro" id="IPR027417">
    <property type="entry name" value="P-loop_NTPase"/>
</dbReference>
<dbReference type="InterPro" id="IPR014016">
    <property type="entry name" value="UvrD-like_ATP-bd"/>
</dbReference>
<name>A0A094ZTF5_9PROT</name>
<protein>
    <recommendedName>
        <fullName evidence="7">DNA 3'-5' helicase</fullName>
        <ecNumber evidence="7">5.6.2.4</ecNumber>
    </recommendedName>
</protein>
<keyword evidence="5" id="KW-0413">Isomerase</keyword>
<organism evidence="11 12">
    <name type="scientific">Acetobacter tropicalis</name>
    <dbReference type="NCBI Taxonomy" id="104102"/>
    <lineage>
        <taxon>Bacteria</taxon>
        <taxon>Pseudomonadati</taxon>
        <taxon>Pseudomonadota</taxon>
        <taxon>Alphaproteobacteria</taxon>
        <taxon>Acetobacterales</taxon>
        <taxon>Acetobacteraceae</taxon>
        <taxon>Acetobacter</taxon>
    </lineage>
</organism>
<dbReference type="GO" id="GO:0031297">
    <property type="term" value="P:replication fork processing"/>
    <property type="evidence" value="ECO:0007669"/>
    <property type="project" value="TreeGrafter"/>
</dbReference>